<accession>A0AAE9J649</accession>
<protein>
    <submittedName>
        <fullName evidence="1">Uncharacterized protein</fullName>
    </submittedName>
</protein>
<reference evidence="1 2" key="1">
    <citation type="submission" date="2022-04" db="EMBL/GenBank/DDBJ databases">
        <title>Chromosome-level reference genomes for two strains of Caenorhabditis briggsae: an improved platform for comparative genomics.</title>
        <authorList>
            <person name="Stevens L."/>
            <person name="Andersen E."/>
        </authorList>
    </citation>
    <scope>NUCLEOTIDE SEQUENCE [LARGE SCALE GENOMIC DNA]</scope>
    <source>
        <strain evidence="1">VX34</strain>
        <tissue evidence="1">Whole-organism</tissue>
    </source>
</reference>
<name>A0AAE9J649_CAEBR</name>
<dbReference type="EMBL" id="CP092621">
    <property type="protein sequence ID" value="UMM17283.1"/>
    <property type="molecule type" value="Genomic_DNA"/>
</dbReference>
<keyword evidence="2" id="KW-1185">Reference proteome</keyword>
<gene>
    <name evidence="1" type="ORF">L5515_013916</name>
</gene>
<dbReference type="Proteomes" id="UP000829354">
    <property type="component" value="Chromosome II"/>
</dbReference>
<organism evidence="1 2">
    <name type="scientific">Caenorhabditis briggsae</name>
    <dbReference type="NCBI Taxonomy" id="6238"/>
    <lineage>
        <taxon>Eukaryota</taxon>
        <taxon>Metazoa</taxon>
        <taxon>Ecdysozoa</taxon>
        <taxon>Nematoda</taxon>
        <taxon>Chromadorea</taxon>
        <taxon>Rhabditida</taxon>
        <taxon>Rhabditina</taxon>
        <taxon>Rhabditomorpha</taxon>
        <taxon>Rhabditoidea</taxon>
        <taxon>Rhabditidae</taxon>
        <taxon>Peloderinae</taxon>
        <taxon>Caenorhabditis</taxon>
    </lineage>
</organism>
<proteinExistence type="predicted"/>
<dbReference type="AlphaFoldDB" id="A0AAE9J649"/>
<evidence type="ECO:0000313" key="1">
    <source>
        <dbReference type="EMBL" id="UMM17283.1"/>
    </source>
</evidence>
<evidence type="ECO:0000313" key="2">
    <source>
        <dbReference type="Proteomes" id="UP000829354"/>
    </source>
</evidence>
<sequence length="88" mass="10355">MMTWRETIWEQLEVTEEALMMGIIRLVEEQSFLFMEPLIMLETSLEKGTHCSVMVGAKRPFMEPPTVVEVHKSHLLQTFLWSANLFNR</sequence>